<name>N6W710_9ACTO</name>
<dbReference type="RefSeq" id="WP_005962656.1">
    <property type="nucleotide sequence ID" value="NZ_CP040505.1"/>
</dbReference>
<keyword evidence="4" id="KW-1185">Reference proteome</keyword>
<feature type="transmembrane region" description="Helical" evidence="2">
    <location>
        <begin position="81"/>
        <end position="97"/>
    </location>
</feature>
<dbReference type="Pfam" id="PF16316">
    <property type="entry name" value="DUF4956"/>
    <property type="match status" value="1"/>
</dbReference>
<dbReference type="EMBL" id="AQHZ01000015">
    <property type="protein sequence ID" value="ENO18300.1"/>
    <property type="molecule type" value="Genomic_DNA"/>
</dbReference>
<dbReference type="AlphaFoldDB" id="N6W710"/>
<feature type="region of interest" description="Disordered" evidence="1">
    <location>
        <begin position="185"/>
        <end position="221"/>
    </location>
</feature>
<organism evidence="3 4">
    <name type="scientific">Schaalia cardiffensis F0333</name>
    <dbReference type="NCBI Taxonomy" id="888050"/>
    <lineage>
        <taxon>Bacteria</taxon>
        <taxon>Bacillati</taxon>
        <taxon>Actinomycetota</taxon>
        <taxon>Actinomycetes</taxon>
        <taxon>Actinomycetales</taxon>
        <taxon>Actinomycetaceae</taxon>
        <taxon>Schaalia</taxon>
    </lineage>
</organism>
<comment type="caution">
    <text evidence="3">The sequence shown here is derived from an EMBL/GenBank/DDBJ whole genome shotgun (WGS) entry which is preliminary data.</text>
</comment>
<evidence type="ECO:0000313" key="4">
    <source>
        <dbReference type="Proteomes" id="UP000013015"/>
    </source>
</evidence>
<keyword evidence="2" id="KW-1133">Transmembrane helix</keyword>
<accession>N6W710</accession>
<feature type="transmembrane region" description="Helical" evidence="2">
    <location>
        <begin position="6"/>
        <end position="24"/>
    </location>
</feature>
<evidence type="ECO:0000313" key="3">
    <source>
        <dbReference type="EMBL" id="ENO18300.1"/>
    </source>
</evidence>
<dbReference type="STRING" id="888050.HMPREF9004_0869"/>
<evidence type="ECO:0000256" key="1">
    <source>
        <dbReference type="SAM" id="MobiDB-lite"/>
    </source>
</evidence>
<feature type="transmembrane region" description="Helical" evidence="2">
    <location>
        <begin position="103"/>
        <end position="124"/>
    </location>
</feature>
<feature type="compositionally biased region" description="Polar residues" evidence="1">
    <location>
        <begin position="204"/>
        <end position="213"/>
    </location>
</feature>
<evidence type="ECO:0008006" key="5">
    <source>
        <dbReference type="Google" id="ProtNLM"/>
    </source>
</evidence>
<dbReference type="Proteomes" id="UP000013015">
    <property type="component" value="Unassembled WGS sequence"/>
</dbReference>
<keyword evidence="2" id="KW-0472">Membrane</keyword>
<gene>
    <name evidence="3" type="ORF">HMPREF9004_0869</name>
</gene>
<keyword evidence="2" id="KW-0812">Transmembrane</keyword>
<protein>
    <recommendedName>
        <fullName evidence="5">DUF4956 domain-containing protein</fullName>
    </recommendedName>
</protein>
<dbReference type="HOGENOM" id="CLU_080080_2_0_11"/>
<proteinExistence type="predicted"/>
<feature type="compositionally biased region" description="Basic and acidic residues" evidence="1">
    <location>
        <begin position="185"/>
        <end position="203"/>
    </location>
</feature>
<dbReference type="PATRIC" id="fig|888050.3.peg.825"/>
<feature type="transmembrane region" description="Helical" evidence="2">
    <location>
        <begin position="53"/>
        <end position="69"/>
    </location>
</feature>
<dbReference type="eggNOG" id="ENOG50308PC">
    <property type="taxonomic scope" value="Bacteria"/>
</dbReference>
<dbReference type="OrthoDB" id="3827267at2"/>
<sequence>MTALITIGIDLVAMLVLVFCLYFPRHRRADLVAAFLGVNVGVLAVATVLANSAVSAGLGLGLFGVLSIIRLRSDEITQHEIAYYFASLSIGLLMGMTSTPTPLVVGLVALILVALAFGDSRLLFGRYSNQTVQLDRAITEDAALRAALGERLGATVIGTRVIRVDFVNDLTLVDVRFRDYTRAERSKARQRQLDEQAEPRVEHSSAQQASAHTLVSAAPKP</sequence>
<dbReference type="InterPro" id="IPR032531">
    <property type="entry name" value="DUF4956"/>
</dbReference>
<feature type="transmembrane region" description="Helical" evidence="2">
    <location>
        <begin position="31"/>
        <end position="47"/>
    </location>
</feature>
<reference evidence="3 4" key="1">
    <citation type="submission" date="2013-03" db="EMBL/GenBank/DDBJ databases">
        <title>Reference genome for the Human Microbiome Project.</title>
        <authorList>
            <person name="Aqrawi P."/>
            <person name="Ayvaz T."/>
            <person name="Bess C."/>
            <person name="Blankenburg K."/>
            <person name="Coyle M."/>
            <person name="Deng J."/>
            <person name="Forbes L."/>
            <person name="Fowler G."/>
            <person name="Francisco L."/>
            <person name="Fu Q."/>
            <person name="Gibbs R."/>
            <person name="Gross S."/>
            <person name="Gubbala S."/>
            <person name="Hale W."/>
            <person name="Hemphill L."/>
            <person name="Highlander S."/>
            <person name="Hirani K."/>
            <person name="Jackson L."/>
            <person name="Jakkamsetti A."/>
            <person name="Javaid M."/>
            <person name="Jayaseelan J.C."/>
            <person name="Jiang H."/>
            <person name="Joshi V."/>
            <person name="Korchina V."/>
            <person name="Kovar C."/>
            <person name="Lara F."/>
            <person name="Lee S."/>
            <person name="Liu Y."/>
            <person name="Mata R."/>
            <person name="Mathew T."/>
            <person name="Munidasa M."/>
            <person name="Muzny D."/>
            <person name="Nazareth L."/>
            <person name="Ngo R."/>
            <person name="Nguyen L."/>
            <person name="Nguyen N."/>
            <person name="Okwuonu G."/>
            <person name="Ongeri F."/>
            <person name="Palculict T."/>
            <person name="Patil S."/>
            <person name="Petrosino J."/>
            <person name="Pham C."/>
            <person name="Pham P."/>
            <person name="Pu L.-L."/>
            <person name="Qin X."/>
            <person name="Qu J."/>
            <person name="Reid J."/>
            <person name="Ross M."/>
            <person name="Ruth R."/>
            <person name="Saada N."/>
            <person name="San Lucas F."/>
            <person name="Santibanez J."/>
            <person name="Shang Y."/>
            <person name="Simmons D."/>
            <person name="Song X.-Z."/>
            <person name="Tang L.-Y."/>
            <person name="Thornton R."/>
            <person name="Warren J."/>
            <person name="Weissenberger G."/>
            <person name="Wilczek-Boney K."/>
            <person name="Worley K."/>
            <person name="Youmans B."/>
            <person name="Zhang J."/>
            <person name="Zhang L."/>
            <person name="Zhao Z."/>
            <person name="Zhou C."/>
            <person name="Zhu D."/>
            <person name="Zhu Y."/>
        </authorList>
    </citation>
    <scope>NUCLEOTIDE SEQUENCE [LARGE SCALE GENOMIC DNA]</scope>
    <source>
        <strain evidence="3 4">F0333</strain>
    </source>
</reference>
<evidence type="ECO:0000256" key="2">
    <source>
        <dbReference type="SAM" id="Phobius"/>
    </source>
</evidence>